<feature type="domain" description="VWFA" evidence="1">
    <location>
        <begin position="225"/>
        <end position="402"/>
    </location>
</feature>
<dbReference type="AlphaFoldDB" id="A0AA88XWT3"/>
<dbReference type="PROSITE" id="PS50234">
    <property type="entry name" value="VWFA"/>
    <property type="match status" value="2"/>
</dbReference>
<dbReference type="CDD" id="cd01450">
    <property type="entry name" value="vWFA_subfamily_ECM"/>
    <property type="match status" value="2"/>
</dbReference>
<dbReference type="Gene3D" id="3.40.50.410">
    <property type="entry name" value="von Willebrand factor, type A domain"/>
    <property type="match status" value="2"/>
</dbReference>
<feature type="domain" description="VWFA" evidence="1">
    <location>
        <begin position="21"/>
        <end position="210"/>
    </location>
</feature>
<evidence type="ECO:0000313" key="2">
    <source>
        <dbReference type="EMBL" id="KAK3084582.1"/>
    </source>
</evidence>
<evidence type="ECO:0000259" key="1">
    <source>
        <dbReference type="PROSITE" id="PS50234"/>
    </source>
</evidence>
<dbReference type="Proteomes" id="UP001186944">
    <property type="component" value="Unassembled WGS sequence"/>
</dbReference>
<dbReference type="PANTHER" id="PTHR24020">
    <property type="entry name" value="COLLAGEN ALPHA"/>
    <property type="match status" value="1"/>
</dbReference>
<gene>
    <name evidence="2" type="ORF">FSP39_015804</name>
</gene>
<evidence type="ECO:0000313" key="3">
    <source>
        <dbReference type="Proteomes" id="UP001186944"/>
    </source>
</evidence>
<dbReference type="PANTHER" id="PTHR24020:SF20">
    <property type="entry name" value="PH DOMAIN-CONTAINING PROTEIN"/>
    <property type="match status" value="1"/>
</dbReference>
<comment type="caution">
    <text evidence="2">The sequence shown here is derived from an EMBL/GenBank/DDBJ whole genome shotgun (WGS) entry which is preliminary data.</text>
</comment>
<sequence length="460" mass="51764">MREFHQVRRFTSSFLACQQADLVFVLDVSNSIGSRANFEKGLQFVNKIIDLYEIGEDLTRVGVATFAEDAELRFKLNQFKTKNDIMNALNQIPYPVKGKGEATLIYRGLNMAKSTLLSSKNGARDNVPDIVVVITDGETRPRYIQQEVGKAKTQKEASMLRKMGAAVFAIGVSDNVDKDELTGMVGGKGERYLKADTYEELNTEIFFKDIKYKLCREQCKGKKMDIAFVLDQSSSLHEEKNFKKELSFVTDVVERISMSNDETRVAVVKFSTNAILEVPLNMYHDAQKLKKKVLTISWEGGETYLRKAIDMVVDRVFKAANGARSDAEKLVVVITDGVSKERVRTKEAIKRLHGMGTNVFAIGVGPDVDMKELEKISTNSQYYKVDNINALDSVQSILNDQVCPNNTEHSKYCKRGRLPWGNIRDLNIKTLHFGENSRHKCLYLCKNAAGEGGLTKYLDS</sequence>
<dbReference type="EMBL" id="VSWD01000013">
    <property type="protein sequence ID" value="KAK3084582.1"/>
    <property type="molecule type" value="Genomic_DNA"/>
</dbReference>
<protein>
    <recommendedName>
        <fullName evidence="1">VWFA domain-containing protein</fullName>
    </recommendedName>
</protein>
<dbReference type="SMART" id="SM00327">
    <property type="entry name" value="VWA"/>
    <property type="match status" value="2"/>
</dbReference>
<dbReference type="Pfam" id="PF00092">
    <property type="entry name" value="VWA"/>
    <property type="match status" value="2"/>
</dbReference>
<dbReference type="InterPro" id="IPR036465">
    <property type="entry name" value="vWFA_dom_sf"/>
</dbReference>
<dbReference type="InterPro" id="IPR002035">
    <property type="entry name" value="VWF_A"/>
</dbReference>
<accession>A0AA88XWT3</accession>
<name>A0AA88XWT3_PINIB</name>
<proteinExistence type="predicted"/>
<dbReference type="InterPro" id="IPR050525">
    <property type="entry name" value="ECM_Assembly_Org"/>
</dbReference>
<keyword evidence="3" id="KW-1185">Reference proteome</keyword>
<organism evidence="2 3">
    <name type="scientific">Pinctada imbricata</name>
    <name type="common">Atlantic pearl-oyster</name>
    <name type="synonym">Pinctada martensii</name>
    <dbReference type="NCBI Taxonomy" id="66713"/>
    <lineage>
        <taxon>Eukaryota</taxon>
        <taxon>Metazoa</taxon>
        <taxon>Spiralia</taxon>
        <taxon>Lophotrochozoa</taxon>
        <taxon>Mollusca</taxon>
        <taxon>Bivalvia</taxon>
        <taxon>Autobranchia</taxon>
        <taxon>Pteriomorphia</taxon>
        <taxon>Pterioida</taxon>
        <taxon>Pterioidea</taxon>
        <taxon>Pteriidae</taxon>
        <taxon>Pinctada</taxon>
    </lineage>
</organism>
<dbReference type="PRINTS" id="PR00453">
    <property type="entry name" value="VWFADOMAIN"/>
</dbReference>
<reference evidence="2" key="1">
    <citation type="submission" date="2019-08" db="EMBL/GenBank/DDBJ databases">
        <title>The improved chromosome-level genome for the pearl oyster Pinctada fucata martensii using PacBio sequencing and Hi-C.</title>
        <authorList>
            <person name="Zheng Z."/>
        </authorList>
    </citation>
    <scope>NUCLEOTIDE SEQUENCE</scope>
    <source>
        <strain evidence="2">ZZ-2019</strain>
        <tissue evidence="2">Adductor muscle</tissue>
    </source>
</reference>
<dbReference type="SUPFAM" id="SSF53300">
    <property type="entry name" value="vWA-like"/>
    <property type="match status" value="2"/>
</dbReference>